<proteinExistence type="inferred from homology"/>
<comment type="subunit">
    <text evidence="11">Homotetramer.</text>
</comment>
<evidence type="ECO:0000256" key="5">
    <source>
        <dbReference type="ARBA" id="ARBA00022679"/>
    </source>
</evidence>
<dbReference type="GO" id="GO:0071897">
    <property type="term" value="P:DNA biosynthetic process"/>
    <property type="evidence" value="ECO:0007669"/>
    <property type="project" value="UniProtKB-KW"/>
</dbReference>
<dbReference type="KEGG" id="has:Halsa_0388"/>
<dbReference type="Proteomes" id="UP000007434">
    <property type="component" value="Chromosome"/>
</dbReference>
<feature type="binding site" evidence="11">
    <location>
        <position position="183"/>
    </location>
    <ligand>
        <name>Zn(2+)</name>
        <dbReference type="ChEBI" id="CHEBI:29105"/>
    </ligand>
</feature>
<dbReference type="InterPro" id="IPR001267">
    <property type="entry name" value="Thymidine_kinase"/>
</dbReference>
<dbReference type="PANTHER" id="PTHR11441">
    <property type="entry name" value="THYMIDINE KINASE"/>
    <property type="match status" value="1"/>
</dbReference>
<evidence type="ECO:0000256" key="6">
    <source>
        <dbReference type="ARBA" id="ARBA00022723"/>
    </source>
</evidence>
<sequence length="197" mass="22248">MYKITKSGWIEVITGPMYCGKSEELIRRLRRVKIAKQKIKVFKALIDDRYNKNDVVSHSGNSLEAIPIEKADEILEQIDGTVNVVGIDEAQFFHDDLIEICEKLADRGIRVIVAGLDRNFRSEPFGPMPELMARAEYVDKLHAICIQCGEPASRTQRLINGEPAAYDDPVILVAASEVYEARCRSCHQVKGQDKEQD</sequence>
<evidence type="ECO:0000256" key="13">
    <source>
        <dbReference type="PIRSR" id="PIRSR035805-2"/>
    </source>
</evidence>
<comment type="subcellular location">
    <subcellularLocation>
        <location evidence="11">Cytoplasm</location>
    </subcellularLocation>
</comment>
<dbReference type="HAMAP" id="MF_00124">
    <property type="entry name" value="Thymidine_kinase"/>
    <property type="match status" value="1"/>
</dbReference>
<dbReference type="STRING" id="656519.Halsa_0388"/>
<dbReference type="eggNOG" id="COG1435">
    <property type="taxonomic scope" value="Bacteria"/>
</dbReference>
<dbReference type="InterPro" id="IPR027417">
    <property type="entry name" value="P-loop_NTPase"/>
</dbReference>
<organism evidence="16 17">
    <name type="scientific">Halanaerobium hydrogeniformans</name>
    <name type="common">Halanaerobium sp. (strain sapolanicus)</name>
    <dbReference type="NCBI Taxonomy" id="656519"/>
    <lineage>
        <taxon>Bacteria</taxon>
        <taxon>Bacillati</taxon>
        <taxon>Bacillota</taxon>
        <taxon>Clostridia</taxon>
        <taxon>Halanaerobiales</taxon>
        <taxon>Halanaerobiaceae</taxon>
        <taxon>Halanaerobium</taxon>
    </lineage>
</organism>
<dbReference type="GO" id="GO:0005524">
    <property type="term" value="F:ATP binding"/>
    <property type="evidence" value="ECO:0007669"/>
    <property type="project" value="UniProtKB-UniRule"/>
</dbReference>
<keyword evidence="8 11" id="KW-0418">Kinase</keyword>
<keyword evidence="4 11" id="KW-0237">DNA synthesis</keyword>
<feature type="binding site" evidence="11">
    <location>
        <position position="186"/>
    </location>
    <ligand>
        <name>Zn(2+)</name>
        <dbReference type="ChEBI" id="CHEBI:29105"/>
    </ligand>
</feature>
<dbReference type="RefSeq" id="WP_013404969.1">
    <property type="nucleotide sequence ID" value="NC_014654.1"/>
</dbReference>
<dbReference type="Gene3D" id="3.40.50.300">
    <property type="entry name" value="P-loop containing nucleotide triphosphate hydrolases"/>
    <property type="match status" value="1"/>
</dbReference>
<evidence type="ECO:0000256" key="3">
    <source>
        <dbReference type="ARBA" id="ARBA00022490"/>
    </source>
</evidence>
<feature type="binding site" evidence="13">
    <location>
        <position position="179"/>
    </location>
    <ligand>
        <name>substrate</name>
    </ligand>
</feature>
<comment type="catalytic activity">
    <reaction evidence="11 14">
        <text>thymidine + ATP = dTMP + ADP + H(+)</text>
        <dbReference type="Rhea" id="RHEA:19129"/>
        <dbReference type="ChEBI" id="CHEBI:15378"/>
        <dbReference type="ChEBI" id="CHEBI:17748"/>
        <dbReference type="ChEBI" id="CHEBI:30616"/>
        <dbReference type="ChEBI" id="CHEBI:63528"/>
        <dbReference type="ChEBI" id="CHEBI:456216"/>
        <dbReference type="EC" id="2.7.1.21"/>
    </reaction>
</comment>
<keyword evidence="6 11" id="KW-0479">Metal-binding</keyword>
<keyword evidence="17" id="KW-1185">Reference proteome</keyword>
<feature type="binding site" evidence="11">
    <location>
        <begin position="88"/>
        <end position="91"/>
    </location>
    <ligand>
        <name>ATP</name>
        <dbReference type="ChEBI" id="CHEBI:30616"/>
    </ligand>
</feature>
<dbReference type="GO" id="GO:0004797">
    <property type="term" value="F:thymidine kinase activity"/>
    <property type="evidence" value="ECO:0007669"/>
    <property type="project" value="UniProtKB-UniRule"/>
</dbReference>
<reference evidence="16 17" key="1">
    <citation type="submission" date="2010-11" db="EMBL/GenBank/DDBJ databases">
        <title>Complete sequence of Halanaerobium sp. sapolanicus.</title>
        <authorList>
            <consortium name="US DOE Joint Genome Institute"/>
            <person name="Lucas S."/>
            <person name="Copeland A."/>
            <person name="Lapidus A."/>
            <person name="Cheng J.-F."/>
            <person name="Bruce D."/>
            <person name="Goodwin L."/>
            <person name="Pitluck S."/>
            <person name="Davenport K."/>
            <person name="Detter J.C."/>
            <person name="Han C."/>
            <person name="Tapia R."/>
            <person name="Land M."/>
            <person name="Hauser L."/>
            <person name="Jeffries C."/>
            <person name="Kyrpides N."/>
            <person name="Ivanova N."/>
            <person name="Mikhailova N."/>
            <person name="Begemann M.B."/>
            <person name="Mormile M.R."/>
            <person name="Wall J.D."/>
            <person name="Elias D.A."/>
            <person name="Woyke T."/>
        </authorList>
    </citation>
    <scope>NUCLEOTIDE SEQUENCE [LARGE SCALE GENOMIC DNA]</scope>
    <source>
        <strain evidence="17">sapolanicus</strain>
    </source>
</reference>
<evidence type="ECO:0000256" key="2">
    <source>
        <dbReference type="ARBA" id="ARBA00012118"/>
    </source>
</evidence>
<evidence type="ECO:0000313" key="16">
    <source>
        <dbReference type="EMBL" id="ADQ13863.1"/>
    </source>
</evidence>
<dbReference type="GO" id="GO:0005829">
    <property type="term" value="C:cytosol"/>
    <property type="evidence" value="ECO:0007669"/>
    <property type="project" value="TreeGrafter"/>
</dbReference>
<dbReference type="Gene3D" id="3.30.60.20">
    <property type="match status" value="1"/>
</dbReference>
<dbReference type="SUPFAM" id="SSF57716">
    <property type="entry name" value="Glucocorticoid receptor-like (DNA-binding domain)"/>
    <property type="match status" value="1"/>
</dbReference>
<dbReference type="FunFam" id="3.40.50.300:FF:000384">
    <property type="entry name" value="Thymidine kinase"/>
    <property type="match status" value="1"/>
</dbReference>
<keyword evidence="10 11" id="KW-0067">ATP-binding</keyword>
<dbReference type="NCBIfam" id="NF003296">
    <property type="entry name" value="PRK04296.1-1"/>
    <property type="match status" value="1"/>
</dbReference>
<evidence type="ECO:0000256" key="12">
    <source>
        <dbReference type="PIRSR" id="PIRSR035805-1"/>
    </source>
</evidence>
<keyword evidence="7 11" id="KW-0547">Nucleotide-binding</keyword>
<evidence type="ECO:0000256" key="10">
    <source>
        <dbReference type="ARBA" id="ARBA00022840"/>
    </source>
</evidence>
<accession>E4RP38</accession>
<dbReference type="HOGENOM" id="CLU_064400_3_0_9"/>
<feature type="active site" description="Proton acceptor" evidence="11 12">
    <location>
        <position position="89"/>
    </location>
</feature>
<evidence type="ECO:0000256" key="4">
    <source>
        <dbReference type="ARBA" id="ARBA00022634"/>
    </source>
</evidence>
<dbReference type="GO" id="GO:0008270">
    <property type="term" value="F:zinc ion binding"/>
    <property type="evidence" value="ECO:0007669"/>
    <property type="project" value="UniProtKB-UniRule"/>
</dbReference>
<evidence type="ECO:0000313" key="17">
    <source>
        <dbReference type="Proteomes" id="UP000007434"/>
    </source>
</evidence>
<feature type="binding site" evidence="11">
    <location>
        <position position="145"/>
    </location>
    <ligand>
        <name>Zn(2+)</name>
        <dbReference type="ChEBI" id="CHEBI:29105"/>
    </ligand>
</feature>
<evidence type="ECO:0000256" key="14">
    <source>
        <dbReference type="RuleBase" id="RU000544"/>
    </source>
</evidence>
<dbReference type="EMBL" id="CP002304">
    <property type="protein sequence ID" value="ADQ13863.1"/>
    <property type="molecule type" value="Genomic_DNA"/>
</dbReference>
<evidence type="ECO:0000256" key="7">
    <source>
        <dbReference type="ARBA" id="ARBA00022741"/>
    </source>
</evidence>
<dbReference type="GO" id="GO:0046104">
    <property type="term" value="P:thymidine metabolic process"/>
    <property type="evidence" value="ECO:0007669"/>
    <property type="project" value="TreeGrafter"/>
</dbReference>
<feature type="binding site" evidence="11">
    <location>
        <position position="148"/>
    </location>
    <ligand>
        <name>Zn(2+)</name>
        <dbReference type="ChEBI" id="CHEBI:29105"/>
    </ligand>
</feature>
<evidence type="ECO:0000256" key="1">
    <source>
        <dbReference type="ARBA" id="ARBA00007587"/>
    </source>
</evidence>
<keyword evidence="3 11" id="KW-0963">Cytoplasm</keyword>
<gene>
    <name evidence="11" type="primary">tdk</name>
    <name evidence="16" type="ordered locus">Halsa_0388</name>
</gene>
<dbReference type="Pfam" id="PF00265">
    <property type="entry name" value="TK"/>
    <property type="match status" value="1"/>
</dbReference>
<dbReference type="PIRSF" id="PIRSF035805">
    <property type="entry name" value="TK_cell"/>
    <property type="match status" value="1"/>
</dbReference>
<reference evidence="16 17" key="2">
    <citation type="journal article" date="2011" name="J. Bacteriol.">
        <title>Complete Genome Sequence of the Haloalkaliphilic, Hydrogen Producing Halanaerobium hydrogenoformans.</title>
        <authorList>
            <person name="Brown S.D."/>
            <person name="Begemann M.B."/>
            <person name="Mormile M.R."/>
            <person name="Wall J.D."/>
            <person name="Han C.S."/>
            <person name="Goodwin L.A."/>
            <person name="Pitluck S."/>
            <person name="Land M.L."/>
            <person name="Hauser L.J."/>
            <person name="Elias D.A."/>
        </authorList>
    </citation>
    <scope>NUCLEOTIDE SEQUENCE [LARGE SCALE GENOMIC DNA]</scope>
    <source>
        <strain evidence="17">sapolanicus</strain>
    </source>
</reference>
<dbReference type="EC" id="2.7.1.21" evidence="2 11"/>
<evidence type="ECO:0000256" key="15">
    <source>
        <dbReference type="RuleBase" id="RU004165"/>
    </source>
</evidence>
<protein>
    <recommendedName>
        <fullName evidence="2 11">Thymidine kinase</fullName>
        <ecNumber evidence="2 11">2.7.1.21</ecNumber>
    </recommendedName>
</protein>
<dbReference type="OrthoDB" id="9781579at2"/>
<dbReference type="PANTHER" id="PTHR11441:SF0">
    <property type="entry name" value="THYMIDINE KINASE, CYTOSOLIC"/>
    <property type="match status" value="1"/>
</dbReference>
<dbReference type="PROSITE" id="PS00603">
    <property type="entry name" value="TK_CELLULAR_TYPE"/>
    <property type="match status" value="1"/>
</dbReference>
<evidence type="ECO:0000256" key="8">
    <source>
        <dbReference type="ARBA" id="ARBA00022777"/>
    </source>
</evidence>
<evidence type="ECO:0000256" key="11">
    <source>
        <dbReference type="HAMAP-Rule" id="MF_00124"/>
    </source>
</evidence>
<keyword evidence="9 11" id="KW-0862">Zinc</keyword>
<dbReference type="FunFam" id="3.30.60.20:FF:000026">
    <property type="entry name" value="Thymidine kinase"/>
    <property type="match status" value="1"/>
</dbReference>
<comment type="similarity">
    <text evidence="1 11 15">Belongs to the thymidine kinase family.</text>
</comment>
<dbReference type="SUPFAM" id="SSF52540">
    <property type="entry name" value="P-loop containing nucleoside triphosphate hydrolases"/>
    <property type="match status" value="1"/>
</dbReference>
<name>E4RP38_HALHG</name>
<feature type="binding site" evidence="11">
    <location>
        <begin position="15"/>
        <end position="22"/>
    </location>
    <ligand>
        <name>ATP</name>
        <dbReference type="ChEBI" id="CHEBI:30616"/>
    </ligand>
</feature>
<evidence type="ECO:0000256" key="9">
    <source>
        <dbReference type="ARBA" id="ARBA00022833"/>
    </source>
</evidence>
<keyword evidence="5 11" id="KW-0808">Transferase</keyword>
<dbReference type="InterPro" id="IPR020633">
    <property type="entry name" value="Thymidine_kinase_CS"/>
</dbReference>
<dbReference type="AlphaFoldDB" id="E4RP38"/>